<feature type="compositionally biased region" description="Polar residues" evidence="1">
    <location>
        <begin position="258"/>
        <end position="272"/>
    </location>
</feature>
<feature type="compositionally biased region" description="Polar residues" evidence="1">
    <location>
        <begin position="46"/>
        <end position="65"/>
    </location>
</feature>
<feature type="compositionally biased region" description="Polar residues" evidence="1">
    <location>
        <begin position="1702"/>
        <end position="1711"/>
    </location>
</feature>
<dbReference type="GO" id="GO:0016020">
    <property type="term" value="C:membrane"/>
    <property type="evidence" value="ECO:0007669"/>
    <property type="project" value="TreeGrafter"/>
</dbReference>
<dbReference type="Proteomes" id="UP000799428">
    <property type="component" value="Unassembled WGS sequence"/>
</dbReference>
<dbReference type="InterPro" id="IPR018946">
    <property type="entry name" value="PhoD-like_MPP"/>
</dbReference>
<feature type="compositionally biased region" description="Basic and acidic residues" evidence="1">
    <location>
        <begin position="226"/>
        <end position="237"/>
    </location>
</feature>
<reference evidence="3" key="1">
    <citation type="journal article" date="2020" name="Stud. Mycol.">
        <title>101 Dothideomycetes genomes: a test case for predicting lifestyles and emergence of pathogens.</title>
        <authorList>
            <person name="Haridas S."/>
            <person name="Albert R."/>
            <person name="Binder M."/>
            <person name="Bloem J."/>
            <person name="Labutti K."/>
            <person name="Salamov A."/>
            <person name="Andreopoulos B."/>
            <person name="Baker S."/>
            <person name="Barry K."/>
            <person name="Bills G."/>
            <person name="Bluhm B."/>
            <person name="Cannon C."/>
            <person name="Castanera R."/>
            <person name="Culley D."/>
            <person name="Daum C."/>
            <person name="Ezra D."/>
            <person name="Gonzalez J."/>
            <person name="Henrissat B."/>
            <person name="Kuo A."/>
            <person name="Liang C."/>
            <person name="Lipzen A."/>
            <person name="Lutzoni F."/>
            <person name="Magnuson J."/>
            <person name="Mondo S."/>
            <person name="Nolan M."/>
            <person name="Ohm R."/>
            <person name="Pangilinan J."/>
            <person name="Park H.-J."/>
            <person name="Ramirez L."/>
            <person name="Alfaro M."/>
            <person name="Sun H."/>
            <person name="Tritt A."/>
            <person name="Yoshinaga Y."/>
            <person name="Zwiers L.-H."/>
            <person name="Turgeon B."/>
            <person name="Goodwin S."/>
            <person name="Spatafora J."/>
            <person name="Crous P."/>
            <person name="Grigoriev I."/>
        </authorList>
    </citation>
    <scope>NUCLEOTIDE SEQUENCE</scope>
    <source>
        <strain evidence="3">CBS 279.74</strain>
    </source>
</reference>
<feature type="compositionally biased region" description="Low complexity" evidence="1">
    <location>
        <begin position="496"/>
        <end position="505"/>
    </location>
</feature>
<feature type="region of interest" description="Disordered" evidence="1">
    <location>
        <begin position="1429"/>
        <end position="1726"/>
    </location>
</feature>
<evidence type="ECO:0000313" key="4">
    <source>
        <dbReference type="Proteomes" id="UP000799428"/>
    </source>
</evidence>
<gene>
    <name evidence="3" type="ORF">K504DRAFT_388085</name>
</gene>
<sequence>MENRRNSGSYSSRVAIPPQQPTQQPPPDGYPQKRSSYRRPVDPQSMPASTQPQQVPSNTISSNSARPVAAVPSANGVSRASSHRRRQSQQLPPTATATRGAPDFMPAAPDVPRGPPPTAYRDPYAPKGSSRSSRGHSSRSRDPTIHSNSSRQQPSIQTGPNRLQELRAPPYAPVEPMSGGALGGAQWDAHRRPSVPERSPLQKLEGKLDDISKEEKRARILEIELAKQEKIEAETRARRAQSAAKQQRIVSGPVSGAAPNSSAPNRTRSTRSTIRHVSMPVQTKPSPNSPELGELDGSGDRSVHDINDPWDPSTSAPQRTQSQSKDQRLSSGSFRHNTRLSRDSAPPSRIPSVKGKEPAGSARETGSFRARSGVAPALDGAQRSAQRVDRKPVPGPGPTGLGLYEVDDAPHASRSLGDNVSRYDSKRLSKDLPPTPKDPNANSSVISRGSRGISAAQKEMEQQKPNQNPKGFDHVQPQPYDPPVANSATRRSVGFAASDSDSQAHASHETHSRHSVPDVFSHQEPDRRYIAPPMLDEWRTSPLGALFAEDLDLDTPDRSNGTGKNAWWEEGTSSRRRRSGSQAETGCDGYVDERTGQTSFKPPLYLKCGPLLRYTGLRRDKTKTGKEREIWRGSVMIVTIDEQSSYQKPPVLRMFKQSMDLLPPPPAEVDADDFNPAYVDPIEGQIKVSRSGKTLYVKPIDEIEENEDLSRVEDDSGLFQATRITPNVNGQKTSRIQIKDGERLGKMRDVPGVRLHAERGVTFWRFNLEIELGSQQARIAYRINRGPAVGFWVPGKGETMNIMFHSCNGFSLSVNSKEFCGPDPMWRDVLNNHQTRPFHVMLGGGDQIYNDAVMRETTLFKQWTESKNPLQKHNASFSSELQNELEQFYLDRYSMWFSQGMFGMATSQIPMVNIWDDHDIIDGFGSYPHHFMSTPVFTGLGAVAFKYYMLFQHQSVAAETEKTEPSWILGAHPGPYIREQSRSIFLQLGRQVAFLGLDCRTERQRDEILTEDSYDVIFDRLEKEIIKGETKHLLVLLGVPIAYPRLNFLENILTSKLMDPIKALGRAGLLGNFVNKFDGGVEILDDLDDHWTAKHHKDERNWFVRELQHIASTKSVRVTILGGDVHLAAIGQFFSNKKLNIPKDKDHRYMPNVVSSAIVNTPPPEMMADILNKRNKIHHLDPNTDENMIPIFTHDSDGKKRNNLHLLPRRNWCSLREYKPGTTPSSTPSPPSSPGPRLTRTLSDYAPGKMVRRLSGTGNNNTGNRGRDSGPPVAYYNNPVYAEAAQPQSSFSPDREERPRSRRNSLTSLFRRRTSVDNVNAPGSTHSMPVPQNRNSMAPPERPTTFHRRASVLSKKHVLAQGEFIDLQGGLDICLNLEVSQKDPAGITTPYRLLVPALHYTPDEHGVVEKPRRKSRGVFSGVFGSKKKRIVGDDGYSQSGSDESRSGSDVESEDDEEGAKQRYRVGPRVLLPSMSRKRDSVNPPDVADTRGAGPPIRDQRQSVDVSASRSVPQSQNQDRHVSAPVPPMTSQTIPTRSGSMRQPTYNSSHKSQLPAPATAPATAAVPDAKVNRRSMGGILNQDRGPEFERDAHVATHTPARSKRESYPPHPAIVGTGLNSPYSRGTVEARNDTGGYFASRNGGGGAPGSVVPVPNAGVGAKYLGGGRYADDDISVSDVSESDHERGGRGGGRGGGRRDDRSYSGESVRSSVDSFVPPKKPGKWKIWK</sequence>
<feature type="domain" description="PhoD-like phosphatase" evidence="2">
    <location>
        <begin position="1062"/>
        <end position="1222"/>
    </location>
</feature>
<dbReference type="CDD" id="cd07389">
    <property type="entry name" value="MPP_PhoD"/>
    <property type="match status" value="1"/>
</dbReference>
<dbReference type="PANTHER" id="PTHR46689">
    <property type="entry name" value="MEMBRANE PROTEIN, PUTATIVE-RELATED"/>
    <property type="match status" value="1"/>
</dbReference>
<feature type="compositionally biased region" description="Low complexity" evidence="1">
    <location>
        <begin position="443"/>
        <end position="454"/>
    </location>
</feature>
<feature type="region of interest" description="Disordered" evidence="1">
    <location>
        <begin position="226"/>
        <end position="524"/>
    </location>
</feature>
<dbReference type="PANTHER" id="PTHR46689:SF1">
    <property type="entry name" value="PHOD-LIKE PHOSPHATASE DOMAIN-CONTAINING PROTEIN"/>
    <property type="match status" value="1"/>
</dbReference>
<dbReference type="InterPro" id="IPR029052">
    <property type="entry name" value="Metallo-depent_PP-like"/>
</dbReference>
<dbReference type="EMBL" id="MU005779">
    <property type="protein sequence ID" value="KAF2705388.1"/>
    <property type="molecule type" value="Genomic_DNA"/>
</dbReference>
<feature type="compositionally biased region" description="Low complexity" evidence="1">
    <location>
        <begin position="1554"/>
        <end position="1568"/>
    </location>
</feature>
<evidence type="ECO:0000313" key="3">
    <source>
        <dbReference type="EMBL" id="KAF2705388.1"/>
    </source>
</evidence>
<feature type="region of interest" description="Disordered" evidence="1">
    <location>
        <begin position="1216"/>
        <end position="1343"/>
    </location>
</feature>
<feature type="compositionally biased region" description="Low complexity" evidence="1">
    <location>
        <begin position="1647"/>
        <end position="1659"/>
    </location>
</feature>
<feature type="compositionally biased region" description="Polar residues" evidence="1">
    <location>
        <begin position="145"/>
        <end position="161"/>
    </location>
</feature>
<accession>A0A6G1JXW4</accession>
<dbReference type="InterPro" id="IPR038607">
    <property type="entry name" value="PhoD-like_sf"/>
</dbReference>
<feature type="compositionally biased region" description="Polar residues" evidence="1">
    <location>
        <begin position="312"/>
        <end position="335"/>
    </location>
</feature>
<dbReference type="Pfam" id="PF19050">
    <property type="entry name" value="PhoD_2"/>
    <property type="match status" value="2"/>
</dbReference>
<feature type="region of interest" description="Disordered" evidence="1">
    <location>
        <begin position="554"/>
        <end position="594"/>
    </location>
</feature>
<feature type="compositionally biased region" description="Basic and acidic residues" evidence="1">
    <location>
        <begin position="1583"/>
        <end position="1593"/>
    </location>
</feature>
<dbReference type="Gene3D" id="3.60.21.70">
    <property type="entry name" value="PhoD-like phosphatase"/>
    <property type="match status" value="1"/>
</dbReference>
<feature type="compositionally biased region" description="Polar residues" evidence="1">
    <location>
        <begin position="1528"/>
        <end position="1551"/>
    </location>
</feature>
<feature type="compositionally biased region" description="Basic and acidic residues" evidence="1">
    <location>
        <begin position="204"/>
        <end position="214"/>
    </location>
</feature>
<dbReference type="SUPFAM" id="SSF56300">
    <property type="entry name" value="Metallo-dependent phosphatases"/>
    <property type="match status" value="1"/>
</dbReference>
<name>A0A6G1JXW4_9PLEO</name>
<feature type="compositionally biased region" description="Basic and acidic residues" evidence="1">
    <location>
        <begin position="421"/>
        <end position="430"/>
    </location>
</feature>
<feature type="compositionally biased region" description="Pro residues" evidence="1">
    <location>
        <begin position="18"/>
        <end position="29"/>
    </location>
</feature>
<evidence type="ECO:0000256" key="1">
    <source>
        <dbReference type="SAM" id="MobiDB-lite"/>
    </source>
</evidence>
<feature type="compositionally biased region" description="Basic and acidic residues" evidence="1">
    <location>
        <begin position="298"/>
        <end position="307"/>
    </location>
</feature>
<feature type="region of interest" description="Disordered" evidence="1">
    <location>
        <begin position="1"/>
        <end position="214"/>
    </location>
</feature>
<dbReference type="InterPro" id="IPR043904">
    <property type="entry name" value="PhoD_2-like"/>
</dbReference>
<organism evidence="3 4">
    <name type="scientific">Pleomassaria siparia CBS 279.74</name>
    <dbReference type="NCBI Taxonomy" id="1314801"/>
    <lineage>
        <taxon>Eukaryota</taxon>
        <taxon>Fungi</taxon>
        <taxon>Dikarya</taxon>
        <taxon>Ascomycota</taxon>
        <taxon>Pezizomycotina</taxon>
        <taxon>Dothideomycetes</taxon>
        <taxon>Pleosporomycetidae</taxon>
        <taxon>Pleosporales</taxon>
        <taxon>Pleomassariaceae</taxon>
        <taxon>Pleomassaria</taxon>
    </lineage>
</organism>
<keyword evidence="4" id="KW-1185">Reference proteome</keyword>
<protein>
    <recommendedName>
        <fullName evidence="2">PhoD-like phosphatase domain-containing protein</fullName>
    </recommendedName>
</protein>
<feature type="compositionally biased region" description="Polar residues" evidence="1">
    <location>
        <begin position="1502"/>
        <end position="1516"/>
    </location>
</feature>
<feature type="compositionally biased region" description="Basic and acidic residues" evidence="1">
    <location>
        <begin position="506"/>
        <end position="524"/>
    </location>
</feature>
<proteinExistence type="predicted"/>
<feature type="compositionally biased region" description="Polar residues" evidence="1">
    <location>
        <begin position="1316"/>
        <end position="1336"/>
    </location>
</feature>
<feature type="compositionally biased region" description="Polar residues" evidence="1">
    <location>
        <begin position="1"/>
        <end position="12"/>
    </location>
</feature>
<feature type="domain" description="PhoD-like phosphatase" evidence="2">
    <location>
        <begin position="791"/>
        <end position="1054"/>
    </location>
</feature>
<dbReference type="OrthoDB" id="9999821at2759"/>
<evidence type="ECO:0000259" key="2">
    <source>
        <dbReference type="Pfam" id="PF19050"/>
    </source>
</evidence>